<dbReference type="Gene3D" id="3.90.1200.10">
    <property type="match status" value="1"/>
</dbReference>
<keyword evidence="12" id="KW-1185">Reference proteome</keyword>
<comment type="similarity">
    <text evidence="7 8">Belongs to the pseudomonas-type ThrB family.</text>
</comment>
<keyword evidence="3 8" id="KW-0791">Threonine biosynthesis</keyword>
<evidence type="ECO:0000256" key="1">
    <source>
        <dbReference type="ARBA" id="ARBA00022605"/>
    </source>
</evidence>
<dbReference type="SUPFAM" id="SSF56112">
    <property type="entry name" value="Protein kinase-like (PK-like)"/>
    <property type="match status" value="1"/>
</dbReference>
<evidence type="ECO:0000256" key="2">
    <source>
        <dbReference type="ARBA" id="ARBA00022679"/>
    </source>
</evidence>
<dbReference type="GO" id="GO:0005524">
    <property type="term" value="F:ATP binding"/>
    <property type="evidence" value="ECO:0007669"/>
    <property type="project" value="UniProtKB-KW"/>
</dbReference>
<evidence type="ECO:0000256" key="8">
    <source>
        <dbReference type="HAMAP-Rule" id="MF_00301"/>
    </source>
</evidence>
<evidence type="ECO:0000256" key="5">
    <source>
        <dbReference type="ARBA" id="ARBA00022777"/>
    </source>
</evidence>
<dbReference type="GO" id="GO:0004413">
    <property type="term" value="F:homoserine kinase activity"/>
    <property type="evidence" value="ECO:0007669"/>
    <property type="project" value="UniProtKB-UniRule"/>
</dbReference>
<evidence type="ECO:0000256" key="9">
    <source>
        <dbReference type="NCBIfam" id="TIGR00938"/>
    </source>
</evidence>
<dbReference type="AlphaFoldDB" id="A0A2A4FUR9"/>
<dbReference type="NCBIfam" id="TIGR00938">
    <property type="entry name" value="thrB_alt"/>
    <property type="match status" value="1"/>
</dbReference>
<dbReference type="InterPro" id="IPR050249">
    <property type="entry name" value="Pseudomonas-type_ThrB"/>
</dbReference>
<reference evidence="11 12" key="1">
    <citation type="submission" date="2017-09" db="EMBL/GenBank/DDBJ databases">
        <title>The Catabolism of 3,6-Dichlorosalicylic acid is Initiated by the Cytochrome P450 Monooxygenase DsmABC in Rhizorhabdus dicambivorans Ndbn-20.</title>
        <authorList>
            <person name="Na L."/>
        </authorList>
    </citation>
    <scope>NUCLEOTIDE SEQUENCE [LARGE SCALE GENOMIC DNA]</scope>
    <source>
        <strain evidence="11 12">Ndbn-20m</strain>
    </source>
</reference>
<dbReference type="UniPathway" id="UPA00050">
    <property type="reaction ID" value="UER00064"/>
</dbReference>
<dbReference type="EMBL" id="NWUF01000015">
    <property type="protein sequence ID" value="PCE41436.1"/>
    <property type="molecule type" value="Genomic_DNA"/>
</dbReference>
<comment type="caution">
    <text evidence="11">The sequence shown here is derived from an EMBL/GenBank/DDBJ whole genome shotgun (WGS) entry which is preliminary data.</text>
</comment>
<dbReference type="InterPro" id="IPR005280">
    <property type="entry name" value="Homoserine_kinase_II"/>
</dbReference>
<evidence type="ECO:0000256" key="3">
    <source>
        <dbReference type="ARBA" id="ARBA00022697"/>
    </source>
</evidence>
<dbReference type="RefSeq" id="WP_066967990.1">
    <property type="nucleotide sequence ID" value="NZ_CP023449.1"/>
</dbReference>
<protein>
    <recommendedName>
        <fullName evidence="8 9">Homoserine kinase</fullName>
        <shortName evidence="8">HK</shortName>
        <shortName evidence="8">HSK</shortName>
        <ecNumber evidence="8 9">2.7.1.39</ecNumber>
    </recommendedName>
</protein>
<name>A0A2A4FUR9_9SPHN</name>
<evidence type="ECO:0000256" key="6">
    <source>
        <dbReference type="ARBA" id="ARBA00022840"/>
    </source>
</evidence>
<evidence type="ECO:0000256" key="4">
    <source>
        <dbReference type="ARBA" id="ARBA00022741"/>
    </source>
</evidence>
<organism evidence="11 12">
    <name type="scientific">Rhizorhabdus dicambivorans</name>
    <dbReference type="NCBI Taxonomy" id="1850238"/>
    <lineage>
        <taxon>Bacteria</taxon>
        <taxon>Pseudomonadati</taxon>
        <taxon>Pseudomonadota</taxon>
        <taxon>Alphaproteobacteria</taxon>
        <taxon>Sphingomonadales</taxon>
        <taxon>Sphingomonadaceae</taxon>
        <taxon>Rhizorhabdus</taxon>
    </lineage>
</organism>
<comment type="pathway">
    <text evidence="8">Amino-acid biosynthesis; L-threonine biosynthesis; L-threonine from L-aspartate: step 4/5.</text>
</comment>
<sequence>MAVYTQVSTEEMNAFLHRYDVGTLLSAKGIAEGVENSNYLIETTGGRFILTLYEKRVNVEDLPFFAALTDHLAAKGLNIPRMLRDRRGEQLQTLAGRPACLIEFLQGVSVTHPTPAQARAAGGALGDMHKALGDFRLGRGNSMGLIAWRNLAERCAPDLDTICSGLRSRVMGELDWLEANWPRHLPTAVIHADLFPDNVLMLGDEVSGVIDFYFACTDIRAWDVAVTHAAWCFENDGTGYHADLGRALIAGYDRQHGLSTEERLAFPILARGACLRFLLTRAYDWINTPADALVTRKDPIAFLRRLDFYAEADPETLVPAQ</sequence>
<proteinExistence type="inferred from homology"/>
<dbReference type="PANTHER" id="PTHR21064:SF6">
    <property type="entry name" value="AMINOGLYCOSIDE PHOSPHOTRANSFERASE DOMAIN-CONTAINING PROTEIN"/>
    <property type="match status" value="1"/>
</dbReference>
<dbReference type="KEGG" id="rdi:CMV14_03060"/>
<evidence type="ECO:0000259" key="10">
    <source>
        <dbReference type="Pfam" id="PF01636"/>
    </source>
</evidence>
<dbReference type="Proteomes" id="UP000218934">
    <property type="component" value="Unassembled WGS sequence"/>
</dbReference>
<gene>
    <name evidence="8 11" type="primary">thrB</name>
    <name evidence="11" type="ORF">COO09_15325</name>
</gene>
<keyword evidence="4 8" id="KW-0547">Nucleotide-binding</keyword>
<dbReference type="OrthoDB" id="9777460at2"/>
<keyword evidence="2 8" id="KW-0808">Transferase</keyword>
<evidence type="ECO:0000256" key="7">
    <source>
        <dbReference type="ARBA" id="ARBA00038240"/>
    </source>
</evidence>
<dbReference type="Pfam" id="PF01636">
    <property type="entry name" value="APH"/>
    <property type="match status" value="1"/>
</dbReference>
<evidence type="ECO:0000313" key="12">
    <source>
        <dbReference type="Proteomes" id="UP000218934"/>
    </source>
</evidence>
<keyword evidence="5 8" id="KW-0418">Kinase</keyword>
<dbReference type="GO" id="GO:0009088">
    <property type="term" value="P:threonine biosynthetic process"/>
    <property type="evidence" value="ECO:0007669"/>
    <property type="project" value="UniProtKB-UniRule"/>
</dbReference>
<accession>A0A2A4FUR9</accession>
<keyword evidence="6 8" id="KW-0067">ATP-binding</keyword>
<evidence type="ECO:0000313" key="11">
    <source>
        <dbReference type="EMBL" id="PCE41436.1"/>
    </source>
</evidence>
<dbReference type="EC" id="2.7.1.39" evidence="8 9"/>
<dbReference type="Gene3D" id="3.30.200.20">
    <property type="entry name" value="Phosphorylase Kinase, domain 1"/>
    <property type="match status" value="1"/>
</dbReference>
<dbReference type="NCBIfam" id="NF003558">
    <property type="entry name" value="PRK05231.1"/>
    <property type="match status" value="1"/>
</dbReference>
<dbReference type="HAMAP" id="MF_00301">
    <property type="entry name" value="Homoser_kinase_2"/>
    <property type="match status" value="1"/>
</dbReference>
<dbReference type="PANTHER" id="PTHR21064">
    <property type="entry name" value="AMINOGLYCOSIDE PHOSPHOTRANSFERASE DOMAIN-CONTAINING PROTEIN-RELATED"/>
    <property type="match status" value="1"/>
</dbReference>
<keyword evidence="1 8" id="KW-0028">Amino-acid biosynthesis</keyword>
<feature type="domain" description="Aminoglycoside phosphotransferase" evidence="10">
    <location>
        <begin position="27"/>
        <end position="254"/>
    </location>
</feature>
<dbReference type="InterPro" id="IPR002575">
    <property type="entry name" value="Aminoglycoside_PTrfase"/>
</dbReference>
<dbReference type="InterPro" id="IPR011009">
    <property type="entry name" value="Kinase-like_dom_sf"/>
</dbReference>
<dbReference type="CDD" id="cd05153">
    <property type="entry name" value="HomoserineK_II"/>
    <property type="match status" value="1"/>
</dbReference>
<comment type="catalytic activity">
    <reaction evidence="8">
        <text>L-homoserine + ATP = O-phospho-L-homoserine + ADP + H(+)</text>
        <dbReference type="Rhea" id="RHEA:13985"/>
        <dbReference type="ChEBI" id="CHEBI:15378"/>
        <dbReference type="ChEBI" id="CHEBI:30616"/>
        <dbReference type="ChEBI" id="CHEBI:57476"/>
        <dbReference type="ChEBI" id="CHEBI:57590"/>
        <dbReference type="ChEBI" id="CHEBI:456216"/>
        <dbReference type="EC" id="2.7.1.39"/>
    </reaction>
</comment>